<protein>
    <submittedName>
        <fullName evidence="1">Uncharacterized protein</fullName>
    </submittedName>
</protein>
<gene>
    <name evidence="1" type="ORF">L1987_19890</name>
</gene>
<organism evidence="1 2">
    <name type="scientific">Smallanthus sonchifolius</name>
    <dbReference type="NCBI Taxonomy" id="185202"/>
    <lineage>
        <taxon>Eukaryota</taxon>
        <taxon>Viridiplantae</taxon>
        <taxon>Streptophyta</taxon>
        <taxon>Embryophyta</taxon>
        <taxon>Tracheophyta</taxon>
        <taxon>Spermatophyta</taxon>
        <taxon>Magnoliopsida</taxon>
        <taxon>eudicotyledons</taxon>
        <taxon>Gunneridae</taxon>
        <taxon>Pentapetalae</taxon>
        <taxon>asterids</taxon>
        <taxon>campanulids</taxon>
        <taxon>Asterales</taxon>
        <taxon>Asteraceae</taxon>
        <taxon>Asteroideae</taxon>
        <taxon>Heliantheae alliance</taxon>
        <taxon>Millerieae</taxon>
        <taxon>Smallanthus</taxon>
    </lineage>
</organism>
<evidence type="ECO:0000313" key="2">
    <source>
        <dbReference type="Proteomes" id="UP001056120"/>
    </source>
</evidence>
<accession>A0ACB9IPU3</accession>
<name>A0ACB9IPU3_9ASTR</name>
<sequence length="194" mass="21372">MGLGFYKLSIGEGNDKVNSVALCRGDIKPDVCLRCLSDSVVILQRICPTQKAAIGYYEYCLLKYSNENILGSTLINFYVFLPNTQNATDIDRFNGALAPLMRDLISDASAGGGQQKFASGNTSSDLSTIYGLVQCTPDLSKQQCSDCLEDLISRIAIWFNGKVGGRIFVPMCNIRYETYRFFNGSTLVIPQPVF</sequence>
<proteinExistence type="predicted"/>
<comment type="caution">
    <text evidence="1">The sequence shown here is derived from an EMBL/GenBank/DDBJ whole genome shotgun (WGS) entry which is preliminary data.</text>
</comment>
<keyword evidence="2" id="KW-1185">Reference proteome</keyword>
<evidence type="ECO:0000313" key="1">
    <source>
        <dbReference type="EMBL" id="KAI3810279.1"/>
    </source>
</evidence>
<reference evidence="2" key="1">
    <citation type="journal article" date="2022" name="Mol. Ecol. Resour.">
        <title>The genomes of chicory, endive, great burdock and yacon provide insights into Asteraceae palaeo-polyploidization history and plant inulin production.</title>
        <authorList>
            <person name="Fan W."/>
            <person name="Wang S."/>
            <person name="Wang H."/>
            <person name="Wang A."/>
            <person name="Jiang F."/>
            <person name="Liu H."/>
            <person name="Zhao H."/>
            <person name="Xu D."/>
            <person name="Zhang Y."/>
        </authorList>
    </citation>
    <scope>NUCLEOTIDE SEQUENCE [LARGE SCALE GENOMIC DNA]</scope>
    <source>
        <strain evidence="2">cv. Yunnan</strain>
    </source>
</reference>
<dbReference type="Proteomes" id="UP001056120">
    <property type="component" value="Linkage Group LG07"/>
</dbReference>
<dbReference type="EMBL" id="CM042024">
    <property type="protein sequence ID" value="KAI3810279.1"/>
    <property type="molecule type" value="Genomic_DNA"/>
</dbReference>
<reference evidence="1 2" key="2">
    <citation type="journal article" date="2022" name="Mol. Ecol. Resour.">
        <title>The genomes of chicory, endive, great burdock and yacon provide insights into Asteraceae paleo-polyploidization history and plant inulin production.</title>
        <authorList>
            <person name="Fan W."/>
            <person name="Wang S."/>
            <person name="Wang H."/>
            <person name="Wang A."/>
            <person name="Jiang F."/>
            <person name="Liu H."/>
            <person name="Zhao H."/>
            <person name="Xu D."/>
            <person name="Zhang Y."/>
        </authorList>
    </citation>
    <scope>NUCLEOTIDE SEQUENCE [LARGE SCALE GENOMIC DNA]</scope>
    <source>
        <strain evidence="2">cv. Yunnan</strain>
        <tissue evidence="1">Leaves</tissue>
    </source>
</reference>